<dbReference type="STRING" id="103372.F4WKZ6"/>
<dbReference type="Gene3D" id="1.10.287.470">
    <property type="entry name" value="Helix hairpin bin"/>
    <property type="match status" value="1"/>
</dbReference>
<dbReference type="eggNOG" id="KOG0708">
    <property type="taxonomic scope" value="Eukaryota"/>
</dbReference>
<dbReference type="InterPro" id="IPR036892">
    <property type="entry name" value="L27_dom_sf"/>
</dbReference>
<keyword evidence="3" id="KW-1185">Reference proteome</keyword>
<name>F4WKZ6_ACREC</name>
<dbReference type="Pfam" id="PF09058">
    <property type="entry name" value="L27_1"/>
    <property type="match status" value="1"/>
</dbReference>
<accession>F4WKZ6</accession>
<dbReference type="AlphaFoldDB" id="F4WKZ6"/>
<dbReference type="EMBL" id="GL888206">
    <property type="protein sequence ID" value="EGI65238.1"/>
    <property type="molecule type" value="Genomic_DNA"/>
</dbReference>
<protein>
    <submittedName>
        <fullName evidence="2">Disks large 1 tumor suppressor protein</fullName>
    </submittedName>
</protein>
<dbReference type="Proteomes" id="UP000007755">
    <property type="component" value="Unassembled WGS sequence"/>
</dbReference>
<gene>
    <name evidence="2" type="ORF">G5I_06418</name>
</gene>
<dbReference type="InParanoid" id="F4WKZ6"/>
<evidence type="ECO:0000313" key="2">
    <source>
        <dbReference type="EMBL" id="EGI65238.1"/>
    </source>
</evidence>
<evidence type="ECO:0000259" key="1">
    <source>
        <dbReference type="Pfam" id="PF09058"/>
    </source>
</evidence>
<evidence type="ECO:0000313" key="3">
    <source>
        <dbReference type="Proteomes" id="UP000007755"/>
    </source>
</evidence>
<proteinExistence type="predicted"/>
<feature type="domain" description="L27-1" evidence="1">
    <location>
        <begin position="142"/>
        <end position="184"/>
    </location>
</feature>
<organism evidence="3">
    <name type="scientific">Acromyrmex echinatior</name>
    <name type="common">Panamanian leafcutter ant</name>
    <name type="synonym">Acromyrmex octospinosus echinatior</name>
    <dbReference type="NCBI Taxonomy" id="103372"/>
    <lineage>
        <taxon>Eukaryota</taxon>
        <taxon>Metazoa</taxon>
        <taxon>Ecdysozoa</taxon>
        <taxon>Arthropoda</taxon>
        <taxon>Hexapoda</taxon>
        <taxon>Insecta</taxon>
        <taxon>Pterygota</taxon>
        <taxon>Neoptera</taxon>
        <taxon>Endopterygota</taxon>
        <taxon>Hymenoptera</taxon>
        <taxon>Apocrita</taxon>
        <taxon>Aculeata</taxon>
        <taxon>Formicoidea</taxon>
        <taxon>Formicidae</taxon>
        <taxon>Myrmicinae</taxon>
        <taxon>Acromyrmex</taxon>
    </lineage>
</organism>
<dbReference type="InterPro" id="IPR015143">
    <property type="entry name" value="L27_1"/>
</dbReference>
<reference evidence="2" key="1">
    <citation type="submission" date="2011-02" db="EMBL/GenBank/DDBJ databases">
        <title>The genome of the leaf-cutting ant Acromyrmex echinatior suggests key adaptations to social evolution and fungus farming.</title>
        <authorList>
            <person name="Nygaard S."/>
            <person name="Zhang G."/>
        </authorList>
    </citation>
    <scope>NUCLEOTIDE SEQUENCE</scope>
</reference>
<sequence>MGTIRSLVNMVPSRRDQLIRPVLVKIERSNASRKKIRRYNSRSTTCSWMNHKAGINGHTWHSFAIVLVKVDDVLIAMLLATKKFPFLSFLLSFSCFIRSCTSAPPYAEACTDETGTCASFFQIPIVLTNDNANQQIKCVYKAHRALELLEDYHAKLTRPQDKQLRLAIERVIRIFKSRLFQALLGCFRFRMISRFLRLFRDENSNTKMSKPHLSTEAAQYQVTSHPDEVSRDVHETLAFNGVSNTEITHPQQCTSKEKRHMRNFTMYNIHHTIMQKSTEKSVSKTFPIAELFVCGLVILTYDTVAAHHVLTASSLIIIAESPLLFHDRGFILDAAVGGSNCTPAAMILNYACYNYNIKTRLYSLESVGKRHVWETPSEFTVNLANGSEKWRERDVEAARKRAGSGRRVVGSTVKYCLWILHPPSYAQLIPFCPDRLSVYRRALSLENPGTRS</sequence>
<dbReference type="SUPFAM" id="SSF101288">
    <property type="entry name" value="L27 domain"/>
    <property type="match status" value="1"/>
</dbReference>